<protein>
    <recommendedName>
        <fullName evidence="1">Stage 0 sporulation protein A homolog</fullName>
    </recommendedName>
</protein>
<reference evidence="7" key="1">
    <citation type="journal article" date="2010" name="BMC Genomics">
        <title>Clostridium sticklandii, a specialist in amino acid degradation:revisiting its metabolism through its genome sequence.</title>
        <authorList>
            <person name="Fonknechten N."/>
            <person name="Chaussonnerie S."/>
            <person name="Tricot S."/>
            <person name="Lajus A."/>
            <person name="Andreesen J.R."/>
            <person name="Perchat N."/>
            <person name="Pelletier E."/>
            <person name="Gouyvenoux M."/>
            <person name="Barbe V."/>
            <person name="Salanoubat M."/>
            <person name="Le Paslier D."/>
            <person name="Weissenbach J."/>
            <person name="Cohen G.N."/>
            <person name="Kreimeyer A."/>
        </authorList>
    </citation>
    <scope>NUCLEOTIDE SEQUENCE [LARGE SCALE GENOMIC DNA]</scope>
    <source>
        <strain evidence="7">ATCC 12662 / DSM 519 / JCM 1433 / CCUG 9281 / NCIMB 10654 / HF</strain>
    </source>
</reference>
<dbReference type="PROSITE" id="PS50110">
    <property type="entry name" value="RESPONSE_REGULATORY"/>
    <property type="match status" value="1"/>
</dbReference>
<dbReference type="InterPro" id="IPR001789">
    <property type="entry name" value="Sig_transdc_resp-reg_receiver"/>
</dbReference>
<evidence type="ECO:0000259" key="5">
    <source>
        <dbReference type="PROSITE" id="PS51832"/>
    </source>
</evidence>
<dbReference type="PROSITE" id="PS51832">
    <property type="entry name" value="HD_GYP"/>
    <property type="match status" value="1"/>
</dbReference>
<evidence type="ECO:0000313" key="7">
    <source>
        <dbReference type="Proteomes" id="UP000007041"/>
    </source>
</evidence>
<dbReference type="eggNOG" id="COG3437">
    <property type="taxonomic scope" value="Bacteria"/>
</dbReference>
<gene>
    <name evidence="6" type="ordered locus">CLOST_0130</name>
</gene>
<dbReference type="BioCyc" id="CSTI499177:GJE9-136-MONOMER"/>
<dbReference type="InterPro" id="IPR052020">
    <property type="entry name" value="Cyclic_di-GMP/3'3'-cGAMP_PDE"/>
</dbReference>
<feature type="domain" description="HD-GYP" evidence="5">
    <location>
        <begin position="329"/>
        <end position="526"/>
    </location>
</feature>
<sequence length="526" mass="61042">MYNFNFEDSKFDLDFLAVDSGSKKMLSSNTFYKIIVADDDKDVHTLTDMLFQDFDFENSPLQLIHTFSGKETIRAINAHEDTAVLLLDVVMEEMNSGIKVVEHIRQVQKNKFTRIVLRTGQPGYAPEESLIRDYDINDYKLKTEMTRQKLYTMMYSCLRSYRDLIQIETTKKSLEEMVKISGELFQKNSFDEFLDSIFQHIKLFQKYNYDFDKSIIEKRISNNGFIVASCANEFKIISASGKYKSYKNTSIEENIELQDIFAKISNCKHSNKNIVFTEKGFIFFNKGVQNSRTFVYIESKKENFDEALIQLLINNYVFALENYQLGDLLIKSQKDIIFTLSETIERHSNETSNHVKRVSLLMKFLASRYGLDKKECETLAISSVLHDIGKIGIPDSILKKPARLSADEFEIIKNHTTIGYDILRQNNHPHFEKAAQIAYCHHEKYDGSGYPRGLSKTNIPLYARMMAIIDVFDALVSKRCYKESYPINEVVDIMRNESGKHFDPILLNMFLEGIDEVKDIIYSHND</sequence>
<dbReference type="HOGENOM" id="CLU_000445_92_10_9"/>
<evidence type="ECO:0000256" key="3">
    <source>
        <dbReference type="PROSITE-ProRule" id="PRU00169"/>
    </source>
</evidence>
<dbReference type="CDD" id="cd00077">
    <property type="entry name" value="HDc"/>
    <property type="match status" value="1"/>
</dbReference>
<dbReference type="SUPFAM" id="SSF52172">
    <property type="entry name" value="CheY-like"/>
    <property type="match status" value="1"/>
</dbReference>
<dbReference type="KEGG" id="cst:CLOST_0130"/>
<dbReference type="InterPro" id="IPR011006">
    <property type="entry name" value="CheY-like_superfamily"/>
</dbReference>
<dbReference type="PANTHER" id="PTHR45228:SF9">
    <property type="entry name" value="3'3'-CGAMP-SPECIFIC PHOSPHODIESTERASE 2"/>
    <property type="match status" value="1"/>
</dbReference>
<dbReference type="SMART" id="SM00471">
    <property type="entry name" value="HDc"/>
    <property type="match status" value="1"/>
</dbReference>
<organism evidence="6 7">
    <name type="scientific">Acetoanaerobium sticklandii (strain ATCC 12662 / DSM 519 / JCM 1433 / CCUG 9281 / NCIMB 10654 / HF)</name>
    <name type="common">Clostridium sticklandii</name>
    <dbReference type="NCBI Taxonomy" id="499177"/>
    <lineage>
        <taxon>Bacteria</taxon>
        <taxon>Bacillati</taxon>
        <taxon>Bacillota</taxon>
        <taxon>Clostridia</taxon>
        <taxon>Peptostreptococcales</taxon>
        <taxon>Filifactoraceae</taxon>
        <taxon>Acetoanaerobium</taxon>
    </lineage>
</organism>
<dbReference type="Pfam" id="PF11849">
    <property type="entry name" value="DUF3369"/>
    <property type="match status" value="1"/>
</dbReference>
<evidence type="ECO:0000256" key="2">
    <source>
        <dbReference type="ARBA" id="ARBA00024867"/>
    </source>
</evidence>
<dbReference type="Gene3D" id="3.40.50.2300">
    <property type="match status" value="1"/>
</dbReference>
<evidence type="ECO:0000256" key="1">
    <source>
        <dbReference type="ARBA" id="ARBA00018672"/>
    </source>
</evidence>
<feature type="modified residue" description="4-aspartylphosphate" evidence="3">
    <location>
        <position position="88"/>
    </location>
</feature>
<dbReference type="AlphaFoldDB" id="E3PR38"/>
<dbReference type="GO" id="GO:0000160">
    <property type="term" value="P:phosphorelay signal transduction system"/>
    <property type="evidence" value="ECO:0007669"/>
    <property type="project" value="InterPro"/>
</dbReference>
<proteinExistence type="predicted"/>
<keyword evidence="3" id="KW-0597">Phosphoprotein</keyword>
<comment type="function">
    <text evidence="2">May play the central regulatory role in sporulation. It may be an element of the effector pathway responsible for the activation of sporulation genes in response to nutritional stress. Spo0A may act in concert with spo0H (a sigma factor) to control the expression of some genes that are critical to the sporulation process.</text>
</comment>
<dbReference type="EMBL" id="FP565809">
    <property type="protein sequence ID" value="CBH20260.1"/>
    <property type="molecule type" value="Genomic_DNA"/>
</dbReference>
<dbReference type="Gene3D" id="1.10.3210.10">
    <property type="entry name" value="Hypothetical protein af1432"/>
    <property type="match status" value="1"/>
</dbReference>
<dbReference type="InterPro" id="IPR037522">
    <property type="entry name" value="HD_GYP_dom"/>
</dbReference>
<dbReference type="PANTHER" id="PTHR45228">
    <property type="entry name" value="CYCLIC DI-GMP PHOSPHODIESTERASE TM_0186-RELATED"/>
    <property type="match status" value="1"/>
</dbReference>
<name>E3PR38_ACESD</name>
<dbReference type="Pfam" id="PF13487">
    <property type="entry name" value="HD_5"/>
    <property type="match status" value="1"/>
</dbReference>
<keyword evidence="7" id="KW-1185">Reference proteome</keyword>
<dbReference type="InterPro" id="IPR003607">
    <property type="entry name" value="HD/PDEase_dom"/>
</dbReference>
<evidence type="ECO:0000313" key="6">
    <source>
        <dbReference type="EMBL" id="CBH20260.1"/>
    </source>
</evidence>
<accession>E3PR38</accession>
<evidence type="ECO:0000259" key="4">
    <source>
        <dbReference type="PROSITE" id="PS50110"/>
    </source>
</evidence>
<dbReference type="Proteomes" id="UP000007041">
    <property type="component" value="Chromosome"/>
</dbReference>
<feature type="domain" description="Response regulatory" evidence="4">
    <location>
        <begin position="33"/>
        <end position="157"/>
    </location>
</feature>
<dbReference type="InterPro" id="IPR021800">
    <property type="entry name" value="DUF3369"/>
</dbReference>
<dbReference type="STRING" id="1511.CLOST_0130"/>
<dbReference type="SUPFAM" id="SSF109604">
    <property type="entry name" value="HD-domain/PDEase-like"/>
    <property type="match status" value="1"/>
</dbReference>